<feature type="region of interest" description="Disordered" evidence="1">
    <location>
        <begin position="1"/>
        <end position="24"/>
    </location>
</feature>
<reference evidence="2 3" key="1">
    <citation type="submission" date="2024-01" db="EMBL/GenBank/DDBJ databases">
        <title>The genomes of 5 underutilized Papilionoideae crops provide insights into root nodulation and disease resistanc.</title>
        <authorList>
            <person name="Jiang F."/>
        </authorList>
    </citation>
    <scope>NUCLEOTIDE SEQUENCE [LARGE SCALE GENOMIC DNA]</scope>
    <source>
        <strain evidence="2">LVBAO_FW01</strain>
        <tissue evidence="2">Leaves</tissue>
    </source>
</reference>
<evidence type="ECO:0000256" key="1">
    <source>
        <dbReference type="SAM" id="MobiDB-lite"/>
    </source>
</evidence>
<protein>
    <submittedName>
        <fullName evidence="2">Uncharacterized protein</fullName>
    </submittedName>
</protein>
<accession>A0AAN9R4T2</accession>
<sequence>MVGLQSLSSWVNQAKPNRGSMMQVAREEKQRIGWWVHTPNPAGGMNMEHTLGAQRVNAIDERMVRKLGEGIPTPLE</sequence>
<gene>
    <name evidence="2" type="ORF">VNO77_04456</name>
</gene>
<evidence type="ECO:0000313" key="3">
    <source>
        <dbReference type="Proteomes" id="UP001367508"/>
    </source>
</evidence>
<evidence type="ECO:0000313" key="2">
    <source>
        <dbReference type="EMBL" id="KAK7362345.1"/>
    </source>
</evidence>
<dbReference type="AlphaFoldDB" id="A0AAN9R4T2"/>
<name>A0AAN9R4T2_CANGL</name>
<feature type="compositionally biased region" description="Polar residues" evidence="1">
    <location>
        <begin position="1"/>
        <end position="15"/>
    </location>
</feature>
<dbReference type="Proteomes" id="UP001367508">
    <property type="component" value="Unassembled WGS sequence"/>
</dbReference>
<proteinExistence type="predicted"/>
<dbReference type="EMBL" id="JAYMYQ010000001">
    <property type="protein sequence ID" value="KAK7362345.1"/>
    <property type="molecule type" value="Genomic_DNA"/>
</dbReference>
<organism evidence="2 3">
    <name type="scientific">Canavalia gladiata</name>
    <name type="common">Sword bean</name>
    <name type="synonym">Dolichos gladiatus</name>
    <dbReference type="NCBI Taxonomy" id="3824"/>
    <lineage>
        <taxon>Eukaryota</taxon>
        <taxon>Viridiplantae</taxon>
        <taxon>Streptophyta</taxon>
        <taxon>Embryophyta</taxon>
        <taxon>Tracheophyta</taxon>
        <taxon>Spermatophyta</taxon>
        <taxon>Magnoliopsida</taxon>
        <taxon>eudicotyledons</taxon>
        <taxon>Gunneridae</taxon>
        <taxon>Pentapetalae</taxon>
        <taxon>rosids</taxon>
        <taxon>fabids</taxon>
        <taxon>Fabales</taxon>
        <taxon>Fabaceae</taxon>
        <taxon>Papilionoideae</taxon>
        <taxon>50 kb inversion clade</taxon>
        <taxon>NPAAA clade</taxon>
        <taxon>indigoferoid/millettioid clade</taxon>
        <taxon>Phaseoleae</taxon>
        <taxon>Canavalia</taxon>
    </lineage>
</organism>
<comment type="caution">
    <text evidence="2">The sequence shown here is derived from an EMBL/GenBank/DDBJ whole genome shotgun (WGS) entry which is preliminary data.</text>
</comment>
<keyword evidence="3" id="KW-1185">Reference proteome</keyword>